<protein>
    <recommendedName>
        <fullName evidence="1">PiggyBac transposable element-derived protein 4 C-terminal zinc-finger domain-containing protein</fullName>
    </recommendedName>
</protein>
<name>A0ABQ9E166_TEGGR</name>
<accession>A0ABQ9E166</accession>
<evidence type="ECO:0000313" key="2">
    <source>
        <dbReference type="EMBL" id="KAJ8299079.1"/>
    </source>
</evidence>
<dbReference type="InterPro" id="IPR032718">
    <property type="entry name" value="PGBD4_Znf_C"/>
</dbReference>
<gene>
    <name evidence="2" type="ORF">KUTeg_023139</name>
</gene>
<dbReference type="Pfam" id="PF13842">
    <property type="entry name" value="zf-Tnp_2"/>
    <property type="match status" value="1"/>
</dbReference>
<comment type="caution">
    <text evidence="2">The sequence shown here is derived from an EMBL/GenBank/DDBJ whole genome shotgun (WGS) entry which is preliminary data.</text>
</comment>
<keyword evidence="3" id="KW-1185">Reference proteome</keyword>
<reference evidence="2 3" key="1">
    <citation type="submission" date="2022-12" db="EMBL/GenBank/DDBJ databases">
        <title>Chromosome-level genome of Tegillarca granosa.</title>
        <authorList>
            <person name="Kim J."/>
        </authorList>
    </citation>
    <scope>NUCLEOTIDE SEQUENCE [LARGE SCALE GENOMIC DNA]</scope>
    <source>
        <strain evidence="2">Teg-2019</strain>
        <tissue evidence="2">Adductor muscle</tissue>
    </source>
</reference>
<evidence type="ECO:0000259" key="1">
    <source>
        <dbReference type="Pfam" id="PF13842"/>
    </source>
</evidence>
<dbReference type="EMBL" id="JARBDR010000921">
    <property type="protein sequence ID" value="KAJ8299079.1"/>
    <property type="molecule type" value="Genomic_DNA"/>
</dbReference>
<proteinExistence type="predicted"/>
<dbReference type="Proteomes" id="UP001217089">
    <property type="component" value="Unassembled WGS sequence"/>
</dbReference>
<organism evidence="2 3">
    <name type="scientific">Tegillarca granosa</name>
    <name type="common">Malaysian cockle</name>
    <name type="synonym">Anadara granosa</name>
    <dbReference type="NCBI Taxonomy" id="220873"/>
    <lineage>
        <taxon>Eukaryota</taxon>
        <taxon>Metazoa</taxon>
        <taxon>Spiralia</taxon>
        <taxon>Lophotrochozoa</taxon>
        <taxon>Mollusca</taxon>
        <taxon>Bivalvia</taxon>
        <taxon>Autobranchia</taxon>
        <taxon>Pteriomorphia</taxon>
        <taxon>Arcoida</taxon>
        <taxon>Arcoidea</taxon>
        <taxon>Arcidae</taxon>
        <taxon>Tegillarca</taxon>
    </lineage>
</organism>
<sequence>MYCSVMFTTLKYSGVSELKSQFLFIKSDDIFTTLQYLVYLKSQTVYIKCCNVYNIEISQCILNYKFAKIMVILKYICYLQHIHIKCSLLTVDRKNIFLIGSIIIYQSYNIYFKAKEIDNDLLINVFVDTIILKQSYQLEKNEEREVPYICLENHRPTRIDRFDNNKKKYCAYCYFHKRKTKNGYIPQSIHKCEACNVALCTGERNCFYLYHLELANQLTEEDDWCVKNNRHFLNPFLKAINIAIVIRCVLCNIQFLTI</sequence>
<feature type="domain" description="PiggyBac transposable element-derived protein 4 C-terminal zinc-finger" evidence="1">
    <location>
        <begin position="155"/>
        <end position="212"/>
    </location>
</feature>
<evidence type="ECO:0000313" key="3">
    <source>
        <dbReference type="Proteomes" id="UP001217089"/>
    </source>
</evidence>